<dbReference type="EMBL" id="CP010777">
    <property type="protein sequence ID" value="AKQ46210.1"/>
    <property type="molecule type" value="Genomic_DNA"/>
</dbReference>
<dbReference type="KEGG" id="ruf:TH63_12210"/>
<gene>
    <name evidence="2" type="ORF">TH63_12210</name>
</gene>
<dbReference type="STRING" id="1379910.TH63_12210"/>
<feature type="domain" description="Kazal-like" evidence="1">
    <location>
        <begin position="23"/>
        <end position="77"/>
    </location>
</feature>
<dbReference type="OrthoDB" id="9800302at2"/>
<evidence type="ECO:0000259" key="1">
    <source>
        <dbReference type="PROSITE" id="PS51465"/>
    </source>
</evidence>
<dbReference type="InterPro" id="IPR036058">
    <property type="entry name" value="Kazal_dom_sf"/>
</dbReference>
<evidence type="ECO:0000313" key="2">
    <source>
        <dbReference type="EMBL" id="AKQ46210.1"/>
    </source>
</evidence>
<dbReference type="PROSITE" id="PS51465">
    <property type="entry name" value="KAZAL_2"/>
    <property type="match status" value="1"/>
</dbReference>
<name>A0A0H4VK90_9BACT</name>
<dbReference type="InterPro" id="IPR002350">
    <property type="entry name" value="Kazal_dom"/>
</dbReference>
<dbReference type="SUPFAM" id="SSF100895">
    <property type="entry name" value="Kazal-type serine protease inhibitors"/>
    <property type="match status" value="1"/>
</dbReference>
<dbReference type="Proteomes" id="UP000036458">
    <property type="component" value="Chromosome"/>
</dbReference>
<accession>A0A0H4VK90</accession>
<organism evidence="2 3">
    <name type="scientific">Rufibacter radiotolerans</name>
    <dbReference type="NCBI Taxonomy" id="1379910"/>
    <lineage>
        <taxon>Bacteria</taxon>
        <taxon>Pseudomonadati</taxon>
        <taxon>Bacteroidota</taxon>
        <taxon>Cytophagia</taxon>
        <taxon>Cytophagales</taxon>
        <taxon>Hymenobacteraceae</taxon>
        <taxon>Rufibacter</taxon>
    </lineage>
</organism>
<sequence>MKKSFLFSAVLLAALPFSCKTSSSSQVACIDPAKIDKERACIMIYDPVCGCDGKTYSNSCIAEISGLTSFTKGECPPKGTNQ</sequence>
<reference evidence="2 3" key="1">
    <citation type="submission" date="2015-01" db="EMBL/GenBank/DDBJ databases">
        <title>Rufibacter sp./DG31D/ whole genome sequencing.</title>
        <authorList>
            <person name="Kim M.K."/>
            <person name="Srinivasan S."/>
            <person name="Lee J.-J."/>
        </authorList>
    </citation>
    <scope>NUCLEOTIDE SEQUENCE [LARGE SCALE GENOMIC DNA]</scope>
    <source>
        <strain evidence="2 3">DG31D</strain>
    </source>
</reference>
<protein>
    <recommendedName>
        <fullName evidence="1">Kazal-like domain-containing protein</fullName>
    </recommendedName>
</protein>
<dbReference type="PATRIC" id="fig|1379910.4.peg.2650"/>
<keyword evidence="3" id="KW-1185">Reference proteome</keyword>
<dbReference type="RefSeq" id="WP_048921172.1">
    <property type="nucleotide sequence ID" value="NZ_CP010777.1"/>
</dbReference>
<dbReference type="AlphaFoldDB" id="A0A0H4VK90"/>
<proteinExistence type="predicted"/>
<dbReference type="Gene3D" id="3.30.60.30">
    <property type="match status" value="1"/>
</dbReference>
<evidence type="ECO:0000313" key="3">
    <source>
        <dbReference type="Proteomes" id="UP000036458"/>
    </source>
</evidence>
<dbReference type="Pfam" id="PF00050">
    <property type="entry name" value="Kazal_1"/>
    <property type="match status" value="1"/>
</dbReference>